<feature type="chain" id="PRO_5020360087" description="Extracellular endo-alpha-(1-&gt;5)-L-arabinanase C-terminal domain-containing protein" evidence="1">
    <location>
        <begin position="19"/>
        <end position="120"/>
    </location>
</feature>
<sequence length="120" mass="12891">MRFALACMFAAIAAPACAGQAGDAGGRWTVDLSTDPAQPYTKPMALTLAPDGSVTGSFYDSAIEGGRWKTDRGRTCLAFRTTDGVGPYHSSACLRGDRLEGQTWAEHRAFLFNWNAVRAE</sequence>
<name>A0A4U1L9K0_9SPHN</name>
<dbReference type="AlphaFoldDB" id="A0A4U1L9K0"/>
<keyword evidence="1" id="KW-0732">Signal</keyword>
<dbReference type="EMBL" id="SWKR01000001">
    <property type="protein sequence ID" value="TKD53243.1"/>
    <property type="molecule type" value="Genomic_DNA"/>
</dbReference>
<evidence type="ECO:0000313" key="2">
    <source>
        <dbReference type="EMBL" id="TKD53243.1"/>
    </source>
</evidence>
<organism evidence="2 3">
    <name type="scientific">Sphingomonas baiyangensis</name>
    <dbReference type="NCBI Taxonomy" id="2572576"/>
    <lineage>
        <taxon>Bacteria</taxon>
        <taxon>Pseudomonadati</taxon>
        <taxon>Pseudomonadota</taxon>
        <taxon>Alphaproteobacteria</taxon>
        <taxon>Sphingomonadales</taxon>
        <taxon>Sphingomonadaceae</taxon>
        <taxon>Sphingomonas</taxon>
    </lineage>
</organism>
<proteinExistence type="predicted"/>
<gene>
    <name evidence="2" type="ORF">FBR43_02645</name>
</gene>
<evidence type="ECO:0008006" key="4">
    <source>
        <dbReference type="Google" id="ProtNLM"/>
    </source>
</evidence>
<keyword evidence="3" id="KW-1185">Reference proteome</keyword>
<feature type="signal peptide" evidence="1">
    <location>
        <begin position="1"/>
        <end position="18"/>
    </location>
</feature>
<dbReference type="OrthoDB" id="6064734at2"/>
<evidence type="ECO:0000313" key="3">
    <source>
        <dbReference type="Proteomes" id="UP000309138"/>
    </source>
</evidence>
<accession>A0A4U1L9K0</accession>
<evidence type="ECO:0000256" key="1">
    <source>
        <dbReference type="SAM" id="SignalP"/>
    </source>
</evidence>
<comment type="caution">
    <text evidence="2">The sequence shown here is derived from an EMBL/GenBank/DDBJ whole genome shotgun (WGS) entry which is preliminary data.</text>
</comment>
<protein>
    <recommendedName>
        <fullName evidence="4">Extracellular endo-alpha-(1-&gt;5)-L-arabinanase C-terminal domain-containing protein</fullName>
    </recommendedName>
</protein>
<dbReference type="Proteomes" id="UP000309138">
    <property type="component" value="Unassembled WGS sequence"/>
</dbReference>
<reference evidence="2 3" key="1">
    <citation type="submission" date="2019-04" db="EMBL/GenBank/DDBJ databases">
        <authorList>
            <person name="Yang Y."/>
            <person name="Wei D."/>
        </authorList>
    </citation>
    <scope>NUCLEOTIDE SEQUENCE [LARGE SCALE GENOMIC DNA]</scope>
    <source>
        <strain evidence="2 3">L-1-4w-11</strain>
    </source>
</reference>
<dbReference type="RefSeq" id="WP_136941662.1">
    <property type="nucleotide sequence ID" value="NZ_SWKR01000001.1"/>
</dbReference>